<proteinExistence type="predicted"/>
<dbReference type="OrthoDB" id="1442826at2"/>
<dbReference type="AlphaFoldDB" id="A0A238WB94"/>
<dbReference type="EMBL" id="FZNT01000003">
    <property type="protein sequence ID" value="SNR43820.1"/>
    <property type="molecule type" value="Genomic_DNA"/>
</dbReference>
<dbReference type="Proteomes" id="UP000198384">
    <property type="component" value="Unassembled WGS sequence"/>
</dbReference>
<keyword evidence="2" id="KW-1185">Reference proteome</keyword>
<accession>A0A238WB94</accession>
<organism evidence="1 2">
    <name type="scientific">Lutibacter agarilyticus</name>
    <dbReference type="NCBI Taxonomy" id="1109740"/>
    <lineage>
        <taxon>Bacteria</taxon>
        <taxon>Pseudomonadati</taxon>
        <taxon>Bacteroidota</taxon>
        <taxon>Flavobacteriia</taxon>
        <taxon>Flavobacteriales</taxon>
        <taxon>Flavobacteriaceae</taxon>
        <taxon>Lutibacter</taxon>
    </lineage>
</organism>
<gene>
    <name evidence="1" type="ORF">SAMN06265371_10341</name>
</gene>
<protein>
    <submittedName>
        <fullName evidence="1">Uncharacterized protein</fullName>
    </submittedName>
</protein>
<evidence type="ECO:0000313" key="1">
    <source>
        <dbReference type="EMBL" id="SNR43820.1"/>
    </source>
</evidence>
<dbReference type="RefSeq" id="WP_089380725.1">
    <property type="nucleotide sequence ID" value="NZ_FZNT01000003.1"/>
</dbReference>
<sequence>MNYIKHLNGIFHQFSKDSRLNPTHISLYVALFQLWNYNRFPEEFYINREEVMKFSKIGSNTTYHRCIKELSHWKYILYSPSHNPFKGSKVRLFSFCTSDKQELYLDYPKNGQALVSNININKHNINFIKLEAIAKEKLILDFFKKENYPDLEAEKFFNHYQGIGWKVGGKSKITDWQATAKSWMLKAEEMKFSSRSKSKRTNNSSYDLPLDHFQDNLHVNQNKRYDEPL</sequence>
<evidence type="ECO:0000313" key="2">
    <source>
        <dbReference type="Proteomes" id="UP000198384"/>
    </source>
</evidence>
<reference evidence="1 2" key="1">
    <citation type="submission" date="2017-06" db="EMBL/GenBank/DDBJ databases">
        <authorList>
            <person name="Kim H.J."/>
            <person name="Triplett B.A."/>
        </authorList>
    </citation>
    <scope>NUCLEOTIDE SEQUENCE [LARGE SCALE GENOMIC DNA]</scope>
    <source>
        <strain evidence="1 2">DSM 29150</strain>
    </source>
</reference>
<name>A0A238WB94_9FLAO</name>